<comment type="caution">
    <text evidence="1">The sequence shown here is derived from an EMBL/GenBank/DDBJ whole genome shotgun (WGS) entry which is preliminary data.</text>
</comment>
<name>A0A7K8TH47_9AVES</name>
<gene>
    <name evidence="1" type="primary">Itpripl1_3</name>
    <name evidence="1" type="ORF">NYCBRA_R15172</name>
</gene>
<accession>A0A7K8TH47</accession>
<evidence type="ECO:0000313" key="1">
    <source>
        <dbReference type="EMBL" id="NXF40734.1"/>
    </source>
</evidence>
<proteinExistence type="predicted"/>
<sequence>WNVHENNITYSLLVVLQPPPGHSFSVEMDTMGQLPARNSSVHVLLECMCLREQLLGDVLCFLHHPDDKLPRDQSSPLLHNLCTDSYLDVEKIASWVQVLVRSAWLLLPQSLHCQLMVLPSSQSCRFQLTDTSRMNMCAEMVFVVQQ</sequence>
<feature type="non-terminal residue" evidence="1">
    <location>
        <position position="1"/>
    </location>
</feature>
<reference evidence="1 2" key="1">
    <citation type="submission" date="2019-09" db="EMBL/GenBank/DDBJ databases">
        <title>Bird 10,000 Genomes (B10K) Project - Family phase.</title>
        <authorList>
            <person name="Zhang G."/>
        </authorList>
    </citation>
    <scope>NUCLEOTIDE SEQUENCE [LARGE SCALE GENOMIC DNA]</scope>
    <source>
        <strain evidence="1">B10K-CU-031-10</strain>
        <tissue evidence="1">Muscle</tissue>
    </source>
</reference>
<dbReference type="EMBL" id="VWZB01002945">
    <property type="protein sequence ID" value="NXF40734.1"/>
    <property type="molecule type" value="Genomic_DNA"/>
</dbReference>
<dbReference type="AlphaFoldDB" id="A0A7K8TH47"/>
<keyword evidence="2" id="KW-1185">Reference proteome</keyword>
<protein>
    <submittedName>
        <fullName evidence="1">IPIL1 protein</fullName>
    </submittedName>
</protein>
<dbReference type="Proteomes" id="UP000538472">
    <property type="component" value="Unassembled WGS sequence"/>
</dbReference>
<evidence type="ECO:0000313" key="2">
    <source>
        <dbReference type="Proteomes" id="UP000538472"/>
    </source>
</evidence>
<feature type="non-terminal residue" evidence="1">
    <location>
        <position position="146"/>
    </location>
</feature>
<organism evidence="1 2">
    <name type="scientific">Nyctibius bracteatus</name>
    <name type="common">Rufous potoo</name>
    <dbReference type="NCBI Taxonomy" id="48426"/>
    <lineage>
        <taxon>Eukaryota</taxon>
        <taxon>Metazoa</taxon>
        <taxon>Chordata</taxon>
        <taxon>Craniata</taxon>
        <taxon>Vertebrata</taxon>
        <taxon>Euteleostomi</taxon>
        <taxon>Archelosauria</taxon>
        <taxon>Archosauria</taxon>
        <taxon>Dinosauria</taxon>
        <taxon>Saurischia</taxon>
        <taxon>Theropoda</taxon>
        <taxon>Coelurosauria</taxon>
        <taxon>Aves</taxon>
        <taxon>Neognathae</taxon>
        <taxon>Neoaves</taxon>
        <taxon>Strisores</taxon>
        <taxon>Caprimulgiformes</taxon>
        <taxon>Nyctibiidae</taxon>
        <taxon>Nyctibius</taxon>
    </lineage>
</organism>